<proteinExistence type="predicted"/>
<dbReference type="KEGG" id="kphy:AOZ06_52755"/>
<gene>
    <name evidence="2" type="ORF">AOZ06_52755</name>
</gene>
<dbReference type="EMBL" id="CP012752">
    <property type="protein sequence ID" value="ALG14400.1"/>
    <property type="molecule type" value="Genomic_DNA"/>
</dbReference>
<evidence type="ECO:0000256" key="1">
    <source>
        <dbReference type="SAM" id="MobiDB-lite"/>
    </source>
</evidence>
<sequence length="225" mass="22669">MLSTATASAETSEQDVVKPIVDALSQQNPQQVKAFADAVLPEPPAPPAELEEVGNKVQGAVEQVASQLKLPAPPAGIGEVKEPAGLRMLTVDDADAEPRSVVIPIAANPQLAPAQSAGPERAAAHDTSRAPVAESPRLAPPVGDAAPELPALPRLPLPMPLPVPAPAGACTSCGGGGSGNDDFFGVALAHAWPFPASGFATSQALRLISQHVSPAAGEQPGVTPD</sequence>
<evidence type="ECO:0000313" key="2">
    <source>
        <dbReference type="EMBL" id="ALG14400.1"/>
    </source>
</evidence>
<organism evidence="2 3">
    <name type="scientific">Kibdelosporangium phytohabitans</name>
    <dbReference type="NCBI Taxonomy" id="860235"/>
    <lineage>
        <taxon>Bacteria</taxon>
        <taxon>Bacillati</taxon>
        <taxon>Actinomycetota</taxon>
        <taxon>Actinomycetes</taxon>
        <taxon>Pseudonocardiales</taxon>
        <taxon>Pseudonocardiaceae</taxon>
        <taxon>Kibdelosporangium</taxon>
    </lineage>
</organism>
<accession>A0A0N9IDA4</accession>
<dbReference type="AlphaFoldDB" id="A0A0N9IDA4"/>
<dbReference type="STRING" id="860235.AOZ06_52755"/>
<feature type="region of interest" description="Disordered" evidence="1">
    <location>
        <begin position="112"/>
        <end position="144"/>
    </location>
</feature>
<keyword evidence="3" id="KW-1185">Reference proteome</keyword>
<evidence type="ECO:0000313" key="3">
    <source>
        <dbReference type="Proteomes" id="UP000063699"/>
    </source>
</evidence>
<name>A0A0N9IDA4_9PSEU</name>
<protein>
    <submittedName>
        <fullName evidence="2">Uncharacterized protein</fullName>
    </submittedName>
</protein>
<reference evidence="2 3" key="1">
    <citation type="submission" date="2015-07" db="EMBL/GenBank/DDBJ databases">
        <title>Genome sequencing of Kibdelosporangium phytohabitans.</title>
        <authorList>
            <person name="Qin S."/>
            <person name="Xing K."/>
        </authorList>
    </citation>
    <scope>NUCLEOTIDE SEQUENCE [LARGE SCALE GENOMIC DNA]</scope>
    <source>
        <strain evidence="2 3">KLBMP1111</strain>
    </source>
</reference>
<dbReference type="Proteomes" id="UP000063699">
    <property type="component" value="Chromosome"/>
</dbReference>